<sequence>MHGGRCCLGPPIYTWRYDGKRIVGDASIHIHISASFQVVHRAGAVPRRRVRGVLASFCRSTTTRDMTNCYVSKNTESRLEHGDRGLEGLQLSNSIPEYVARSGGNRALARWSPKSNGDVTRLGEALARVNQSDKCPRLKYLEINGIDTFDRLLVANETFLESLSLISRIDYLTLIRCGSAGSVGKLLDSFVGAGRHSIRCIQITRCEVNDDDISLLGSALQKISRIDSLNLGIDLSAPTRLSMIVDSLRHVHVKDLAFYSCGITCIDPLRVILRGPLCQLSLYGDAITKENACALARALEGNTTLTQLNHQFGEDDLLDPFRQLLCDKKTPTTTFLSNHTLYMKDRSGRSISHAADLNRLSGLSFRDKTIFKILMTHSHIDCSGMTVFGLKLLPGLVSWFDEATSLVGNGDVSLGQRNSMTLIECHRLNALYGSIRRFPIAVVDSTGWETPRDDFGRKVNSVFRLEVSKVQQEMKAVRACILVCTGAVVILAYCANRYYTYESPADPEAPALAPMSSCHNANTQTLLDQQQPVQTRSPVANEAQDDAENNGRKKLKTPYGTGHTRGRLAIPTSIMPTYEHPSSSVRKR</sequence>
<reference evidence="2 3" key="1">
    <citation type="journal article" date="2012" name="Genome Biol.">
        <title>Genome and low-iron response of an oceanic diatom adapted to chronic iron limitation.</title>
        <authorList>
            <person name="Lommer M."/>
            <person name="Specht M."/>
            <person name="Roy A.S."/>
            <person name="Kraemer L."/>
            <person name="Andreson R."/>
            <person name="Gutowska M.A."/>
            <person name="Wolf J."/>
            <person name="Bergner S.V."/>
            <person name="Schilhabel M.B."/>
            <person name="Klostermeier U.C."/>
            <person name="Beiko R.G."/>
            <person name="Rosenstiel P."/>
            <person name="Hippler M."/>
            <person name="Laroche J."/>
        </authorList>
    </citation>
    <scope>NUCLEOTIDE SEQUENCE [LARGE SCALE GENOMIC DNA]</scope>
    <source>
        <strain evidence="2 3">CCMP1005</strain>
    </source>
</reference>
<dbReference type="InterPro" id="IPR032675">
    <property type="entry name" value="LRR_dom_sf"/>
</dbReference>
<accession>K0RFW0</accession>
<feature type="region of interest" description="Disordered" evidence="1">
    <location>
        <begin position="530"/>
        <end position="588"/>
    </location>
</feature>
<organism evidence="2 3">
    <name type="scientific">Thalassiosira oceanica</name>
    <name type="common">Marine diatom</name>
    <dbReference type="NCBI Taxonomy" id="159749"/>
    <lineage>
        <taxon>Eukaryota</taxon>
        <taxon>Sar</taxon>
        <taxon>Stramenopiles</taxon>
        <taxon>Ochrophyta</taxon>
        <taxon>Bacillariophyta</taxon>
        <taxon>Coscinodiscophyceae</taxon>
        <taxon>Thalassiosirophycidae</taxon>
        <taxon>Thalassiosirales</taxon>
        <taxon>Thalassiosiraceae</taxon>
        <taxon>Thalassiosira</taxon>
    </lineage>
</organism>
<dbReference type="Proteomes" id="UP000266841">
    <property type="component" value="Unassembled WGS sequence"/>
</dbReference>
<evidence type="ECO:0000313" key="3">
    <source>
        <dbReference type="Proteomes" id="UP000266841"/>
    </source>
</evidence>
<dbReference type="SUPFAM" id="SSF52047">
    <property type="entry name" value="RNI-like"/>
    <property type="match status" value="1"/>
</dbReference>
<dbReference type="AlphaFoldDB" id="K0RFW0"/>
<evidence type="ECO:0000256" key="1">
    <source>
        <dbReference type="SAM" id="MobiDB-lite"/>
    </source>
</evidence>
<dbReference type="Gene3D" id="3.80.10.10">
    <property type="entry name" value="Ribonuclease Inhibitor"/>
    <property type="match status" value="1"/>
</dbReference>
<keyword evidence="3" id="KW-1185">Reference proteome</keyword>
<name>K0RFW0_THAOC</name>
<dbReference type="EMBL" id="AGNL01048492">
    <property type="protein sequence ID" value="EJK45472.1"/>
    <property type="molecule type" value="Genomic_DNA"/>
</dbReference>
<protein>
    <submittedName>
        <fullName evidence="2">Uncharacterized protein</fullName>
    </submittedName>
</protein>
<gene>
    <name evidence="2" type="ORF">THAOC_35910</name>
</gene>
<comment type="caution">
    <text evidence="2">The sequence shown here is derived from an EMBL/GenBank/DDBJ whole genome shotgun (WGS) entry which is preliminary data.</text>
</comment>
<proteinExistence type="predicted"/>
<evidence type="ECO:0000313" key="2">
    <source>
        <dbReference type="EMBL" id="EJK45472.1"/>
    </source>
</evidence>